<feature type="transmembrane region" description="Helical" evidence="1">
    <location>
        <begin position="59"/>
        <end position="79"/>
    </location>
</feature>
<proteinExistence type="predicted"/>
<feature type="transmembrane region" description="Helical" evidence="1">
    <location>
        <begin position="86"/>
        <end position="106"/>
    </location>
</feature>
<name>A0AAU0UMU0_9FIRM</name>
<gene>
    <name evidence="3" type="ORF">MFMK1_000980</name>
</gene>
<dbReference type="AlphaFoldDB" id="A0AAU0UMU0"/>
<feature type="transmembrane region" description="Helical" evidence="1">
    <location>
        <begin position="204"/>
        <end position="224"/>
    </location>
</feature>
<reference evidence="3 4" key="1">
    <citation type="submission" date="2023-04" db="EMBL/GenBank/DDBJ databases">
        <authorList>
            <person name="Hsu D."/>
        </authorList>
    </citation>
    <scope>NUCLEOTIDE SEQUENCE [LARGE SCALE GENOMIC DNA]</scope>
    <source>
        <strain evidence="3 4">MK1</strain>
    </source>
</reference>
<keyword evidence="4" id="KW-1185">Reference proteome</keyword>
<organism evidence="3 4">
    <name type="scientific">Metallumcola ferriviriculae</name>
    <dbReference type="NCBI Taxonomy" id="3039180"/>
    <lineage>
        <taxon>Bacteria</taxon>
        <taxon>Bacillati</taxon>
        <taxon>Bacillota</taxon>
        <taxon>Clostridia</taxon>
        <taxon>Neomoorellales</taxon>
        <taxon>Desulfitibacteraceae</taxon>
        <taxon>Metallumcola</taxon>
    </lineage>
</organism>
<dbReference type="Pfam" id="PF10080">
    <property type="entry name" value="FtrD-like"/>
    <property type="match status" value="1"/>
</dbReference>
<feature type="domain" description="Membrane iron-sulfur containing protein FtrD-like" evidence="2">
    <location>
        <begin position="300"/>
        <end position="399"/>
    </location>
</feature>
<keyword evidence="1" id="KW-0812">Transmembrane</keyword>
<accession>A0AAU0UMU0</accession>
<sequence>MLTNIALVLNAGFDAALITVLAYLVLRNRKRALGMVLTGLLFGFTAMVLLMGFGERELIETVLEGTVLIVAMLLVVFTLSQNRKMTNAAVFVFSALVIAKGLYRVLLFPRQIFIQNTSLVNSDLALAILGASAGISILCFAALTALQIGERVGIEWDKLFLFSALLLALKPFIEVIRFIFITGLLPLTDFVMALLIPVLNNITFFSYMGYLIFSALIVISYGHWRKLQPASIFANPAEARKFKAERIFFRRWLNGALLVLLLAVTVLSGDYVLANRQVELSAAVPVEAENDMVHIGRQQVNDGDLHRFSYTTGGVEVRFLIIHKGSGVYGVGLDACDICGVTGYYQRKKDVVCLNCDVIISTPTIGFTGGCNPIPIKYKKNEQDIIIFTDELEQHVEVFKQ</sequence>
<evidence type="ECO:0000313" key="3">
    <source>
        <dbReference type="EMBL" id="WRO21184.1"/>
    </source>
</evidence>
<keyword evidence="1" id="KW-0472">Membrane</keyword>
<feature type="transmembrane region" description="Helical" evidence="1">
    <location>
        <begin position="252"/>
        <end position="274"/>
    </location>
</feature>
<feature type="transmembrane region" description="Helical" evidence="1">
    <location>
        <begin position="126"/>
        <end position="148"/>
    </location>
</feature>
<feature type="transmembrane region" description="Helical" evidence="1">
    <location>
        <begin position="33"/>
        <end position="53"/>
    </location>
</feature>
<keyword evidence="1" id="KW-1133">Transmembrane helix</keyword>
<evidence type="ECO:0000256" key="1">
    <source>
        <dbReference type="SAM" id="Phobius"/>
    </source>
</evidence>
<protein>
    <submittedName>
        <fullName evidence="3">DUF2318 domain-containing protein</fullName>
    </submittedName>
</protein>
<evidence type="ECO:0000259" key="2">
    <source>
        <dbReference type="Pfam" id="PF10080"/>
    </source>
</evidence>
<evidence type="ECO:0000313" key="4">
    <source>
        <dbReference type="Proteomes" id="UP001329915"/>
    </source>
</evidence>
<feature type="transmembrane region" description="Helical" evidence="1">
    <location>
        <begin position="6"/>
        <end position="26"/>
    </location>
</feature>
<feature type="transmembrane region" description="Helical" evidence="1">
    <location>
        <begin position="160"/>
        <end position="184"/>
    </location>
</feature>
<dbReference type="Proteomes" id="UP001329915">
    <property type="component" value="Chromosome"/>
</dbReference>
<dbReference type="RefSeq" id="WP_366924040.1">
    <property type="nucleotide sequence ID" value="NZ_CP121694.1"/>
</dbReference>
<dbReference type="InterPro" id="IPR018758">
    <property type="entry name" value="FtrD-like"/>
</dbReference>
<dbReference type="EMBL" id="CP121694">
    <property type="protein sequence ID" value="WRO21184.1"/>
    <property type="molecule type" value="Genomic_DNA"/>
</dbReference>
<dbReference type="KEGG" id="dbc:MFMK1_000980"/>